<feature type="domain" description="LTD" evidence="3">
    <location>
        <begin position="367"/>
        <end position="509"/>
    </location>
</feature>
<gene>
    <name evidence="4" type="ORF">AKJ09_02626</name>
</gene>
<evidence type="ECO:0000259" key="3">
    <source>
        <dbReference type="PROSITE" id="PS51841"/>
    </source>
</evidence>
<feature type="region of interest" description="Disordered" evidence="1">
    <location>
        <begin position="25"/>
        <end position="62"/>
    </location>
</feature>
<protein>
    <submittedName>
        <fullName evidence="4">PUTATIVE HEMAGGLUTININ-RELATED Protein</fullName>
    </submittedName>
</protein>
<dbReference type="RefSeq" id="WP_169927470.1">
    <property type="nucleotide sequence ID" value="NZ_CP012333.1"/>
</dbReference>
<dbReference type="Proteomes" id="UP000064967">
    <property type="component" value="Chromosome"/>
</dbReference>
<dbReference type="AlphaFoldDB" id="A0A0K1PR11"/>
<evidence type="ECO:0000256" key="2">
    <source>
        <dbReference type="SAM" id="SignalP"/>
    </source>
</evidence>
<dbReference type="InterPro" id="IPR036415">
    <property type="entry name" value="Lamin_tail_dom_sf"/>
</dbReference>
<dbReference type="EMBL" id="CP012333">
    <property type="protein sequence ID" value="AKU95962.1"/>
    <property type="molecule type" value="Genomic_DNA"/>
</dbReference>
<feature type="compositionally biased region" description="Low complexity" evidence="1">
    <location>
        <begin position="32"/>
        <end position="58"/>
    </location>
</feature>
<keyword evidence="2" id="KW-0732">Signal</keyword>
<feature type="chain" id="PRO_5005465886" evidence="2">
    <location>
        <begin position="23"/>
        <end position="897"/>
    </location>
</feature>
<dbReference type="PROSITE" id="PS51257">
    <property type="entry name" value="PROKAR_LIPOPROTEIN"/>
    <property type="match status" value="1"/>
</dbReference>
<dbReference type="SUPFAM" id="SSF74853">
    <property type="entry name" value="Lamin A/C globular tail domain"/>
    <property type="match status" value="2"/>
</dbReference>
<dbReference type="InterPro" id="IPR001322">
    <property type="entry name" value="Lamin_tail_dom"/>
</dbReference>
<dbReference type="STRING" id="1391654.AKJ09_02626"/>
<sequence length="897" mass="89724">MPFRIRTSKFFVLGGAALCAMATSCSDGNGDPPSSSPEKPDASSQSRPDAASPAASRPVGGTVRGLRGTLVLRNNGDDEVTVTKNGTFIFGNRVEAGGRYDVKVGSQPDGQTCSVANGSGTVGDADVTDVTITCADDVYAIGGNVSGLDGTLVLSNNDGDDLSVSANGPFAFTKRVPKGSEYAVTVRTQPGKQQCTVAKGSGNATSDVSDVSVTCVRAYSVGGNVTGLTGTLVLENNGGDALTVNTNGAFTFATSLVTSSPYAVTVRTQPQNQICSVTDGSGTIAAADVSNVTVTCAPTFGVGGTVSGLAAGSVVLQVNGGGDVTVNANGSFDFASRLVDGSSYEVTVLKNPTGQFCAVTGATGTVTGGAVNNVSVACRLLSVVVNEVYARPATGAYGDTNGDGIRDSANDEFVEILNNEAFAVDIGNWVLRTGTGTPAAKFTFPAGTSLAAGGRAIVFGGGTPTGSFGGALTFTSALSLTDAPTADFFVRLDSLTAAGATLDTFTYGAAAFGSSCTTGCASQVRSPEGTGPFVAHTTVSGSTGILWSPGVAAPNAIPKLNALLSYPALGATAATVKSVDVQLNMFATAADFDNTQFKLFASPCAALANEVTSFATIGALGDASRVRLLPTNDLAYATTHCMSIAGTARSANGTPFGAPASYEFTTRTAASVPAGTVVISEYGGCRTASTAGLNACTAASSTANDEFVELHNPTAVDVDISGWFLQRRTAGGSASCAATIPPGTTLRAHGYFLIGGAGYTSSRYAGNPTADLSTTVSLFGGTGTTGTAESLVLSNAATCTGAPSVVDAVSAGAITDSLTTLSLPAFPTPAADGQSLERKACFDSTGDAKATTGLLAGGGHEAQGNSERFGASHADWVLRASPNPQNSTSATETRSCP</sequence>
<evidence type="ECO:0000256" key="1">
    <source>
        <dbReference type="SAM" id="MobiDB-lite"/>
    </source>
</evidence>
<dbReference type="Gene3D" id="2.60.40.1260">
    <property type="entry name" value="Lamin Tail domain"/>
    <property type="match status" value="2"/>
</dbReference>
<accession>A0A0K1PR11</accession>
<proteinExistence type="predicted"/>
<evidence type="ECO:0000313" key="5">
    <source>
        <dbReference type="Proteomes" id="UP000064967"/>
    </source>
</evidence>
<feature type="signal peptide" evidence="2">
    <location>
        <begin position="1"/>
        <end position="22"/>
    </location>
</feature>
<dbReference type="PATRIC" id="fig|1391654.3.peg.2660"/>
<name>A0A0K1PR11_9BACT</name>
<evidence type="ECO:0000313" key="4">
    <source>
        <dbReference type="EMBL" id="AKU95962.1"/>
    </source>
</evidence>
<dbReference type="KEGG" id="llu:AKJ09_02626"/>
<feature type="domain" description="LTD" evidence="3">
    <location>
        <begin position="665"/>
        <end position="813"/>
    </location>
</feature>
<organism evidence="4 5">
    <name type="scientific">Labilithrix luteola</name>
    <dbReference type="NCBI Taxonomy" id="1391654"/>
    <lineage>
        <taxon>Bacteria</taxon>
        <taxon>Pseudomonadati</taxon>
        <taxon>Myxococcota</taxon>
        <taxon>Polyangia</taxon>
        <taxon>Polyangiales</taxon>
        <taxon>Labilitrichaceae</taxon>
        <taxon>Labilithrix</taxon>
    </lineage>
</organism>
<dbReference type="PROSITE" id="PS51841">
    <property type="entry name" value="LTD"/>
    <property type="match status" value="2"/>
</dbReference>
<dbReference type="Pfam" id="PF00932">
    <property type="entry name" value="LTD"/>
    <property type="match status" value="2"/>
</dbReference>
<reference evidence="4 5" key="1">
    <citation type="submission" date="2015-08" db="EMBL/GenBank/DDBJ databases">
        <authorList>
            <person name="Babu N.S."/>
            <person name="Beckwith C.J."/>
            <person name="Beseler K.G."/>
            <person name="Brison A."/>
            <person name="Carone J.V."/>
            <person name="Caskin T.P."/>
            <person name="Diamond M."/>
            <person name="Durham M.E."/>
            <person name="Foxe J.M."/>
            <person name="Go M."/>
            <person name="Henderson B.A."/>
            <person name="Jones I.B."/>
            <person name="McGettigan J.A."/>
            <person name="Micheletti S.J."/>
            <person name="Nasrallah M.E."/>
            <person name="Ortiz D."/>
            <person name="Piller C.R."/>
            <person name="Privatt S.R."/>
            <person name="Schneider S.L."/>
            <person name="Sharp S."/>
            <person name="Smith T.C."/>
            <person name="Stanton J.D."/>
            <person name="Ullery H.E."/>
            <person name="Wilson R.J."/>
            <person name="Serrano M.G."/>
            <person name="Buck G."/>
            <person name="Lee V."/>
            <person name="Wang Y."/>
            <person name="Carvalho R."/>
            <person name="Voegtly L."/>
            <person name="Shi R."/>
            <person name="Duckworth R."/>
            <person name="Johnson A."/>
            <person name="Loviza R."/>
            <person name="Walstead R."/>
            <person name="Shah Z."/>
            <person name="Kiflezghi M."/>
            <person name="Wade K."/>
            <person name="Ball S.L."/>
            <person name="Bradley K.W."/>
            <person name="Asai D.J."/>
            <person name="Bowman C.A."/>
            <person name="Russell D.A."/>
            <person name="Pope W.H."/>
            <person name="Jacobs-Sera D."/>
            <person name="Hendrix R.W."/>
            <person name="Hatfull G.F."/>
        </authorList>
    </citation>
    <scope>NUCLEOTIDE SEQUENCE [LARGE SCALE GENOMIC DNA]</scope>
    <source>
        <strain evidence="4 5">DSM 27648</strain>
    </source>
</reference>
<keyword evidence="5" id="KW-1185">Reference proteome</keyword>